<reference evidence="1 2" key="1">
    <citation type="submission" date="2024-03" db="EMBL/GenBank/DDBJ databases">
        <title>Isolation and characterization of a phage collection against Pseudomonas putida.</title>
        <authorList>
            <person name="Brauer A."/>
            <person name="Rosendahl S."/>
            <person name="Kangsep A."/>
            <person name="Rikberg R."/>
            <person name="Lewanczyk A.C."/>
            <person name="Horak R."/>
            <person name="Tamman H."/>
        </authorList>
    </citation>
    <scope>NUCLEOTIDE SEQUENCE [LARGE SCALE GENOMIC DNA]</scope>
</reference>
<protein>
    <submittedName>
        <fullName evidence="1">Uncharacterized protein</fullName>
    </submittedName>
</protein>
<dbReference type="Proteomes" id="UP001438490">
    <property type="component" value="Segment"/>
</dbReference>
<name>A0AAX4MXT0_9CAUD</name>
<organism evidence="1 2">
    <name type="scientific">Pseudomonas phage vB_PpuM-Amme-3</name>
    <dbReference type="NCBI Taxonomy" id="3132617"/>
    <lineage>
        <taxon>Viruses</taxon>
        <taxon>Duplodnaviria</taxon>
        <taxon>Heunggongvirae</taxon>
        <taxon>Uroviricota</taxon>
        <taxon>Caudoviricetes</taxon>
        <taxon>Vandenendeviridae</taxon>
        <taxon>Gorskivirinae</taxon>
        <taxon>Tartuvirus</taxon>
        <taxon>Tartuvirus amme3</taxon>
    </lineage>
</organism>
<sequence length="97" mass="10768">MSQVLKAVLNPVTNGIIFIYEDKEVAFCYNSFIFKNRKESALQQFIEEFAAGGDGNAEHMSEDVATYCDCPLGTYDDETLHEAAAVVYTIENGFGIQ</sequence>
<keyword evidence="2" id="KW-1185">Reference proteome</keyword>
<proteinExistence type="predicted"/>
<accession>A0AAX4MXT0</accession>
<evidence type="ECO:0000313" key="1">
    <source>
        <dbReference type="EMBL" id="WYV99048.1"/>
    </source>
</evidence>
<evidence type="ECO:0000313" key="2">
    <source>
        <dbReference type="Proteomes" id="UP001438490"/>
    </source>
</evidence>
<gene>
    <name evidence="1" type="ORF">Amme3_00052</name>
</gene>
<dbReference type="EMBL" id="PP496413">
    <property type="protein sequence ID" value="WYV99048.1"/>
    <property type="molecule type" value="Genomic_DNA"/>
</dbReference>